<reference evidence="2 3" key="1">
    <citation type="journal article" date="2008" name="Nature">
        <title>The genome of Laccaria bicolor provides insights into mycorrhizal symbiosis.</title>
        <authorList>
            <person name="Martin F."/>
            <person name="Aerts A."/>
            <person name="Ahren D."/>
            <person name="Brun A."/>
            <person name="Danchin E.G.J."/>
            <person name="Duchaussoy F."/>
            <person name="Gibon J."/>
            <person name="Kohler A."/>
            <person name="Lindquist E."/>
            <person name="Pereda V."/>
            <person name="Salamov A."/>
            <person name="Shapiro H.J."/>
            <person name="Wuyts J."/>
            <person name="Blaudez D."/>
            <person name="Buee M."/>
            <person name="Brokstein P."/>
            <person name="Canbaeck B."/>
            <person name="Cohen D."/>
            <person name="Courty P.E."/>
            <person name="Coutinho P.M."/>
            <person name="Delaruelle C."/>
            <person name="Detter J.C."/>
            <person name="Deveau A."/>
            <person name="DiFazio S."/>
            <person name="Duplessis S."/>
            <person name="Fraissinet-Tachet L."/>
            <person name="Lucic E."/>
            <person name="Frey-Klett P."/>
            <person name="Fourrey C."/>
            <person name="Feussner I."/>
            <person name="Gay G."/>
            <person name="Grimwood J."/>
            <person name="Hoegger P.J."/>
            <person name="Jain P."/>
            <person name="Kilaru S."/>
            <person name="Labbe J."/>
            <person name="Lin Y.C."/>
            <person name="Legue V."/>
            <person name="Le Tacon F."/>
            <person name="Marmeisse R."/>
            <person name="Melayah D."/>
            <person name="Montanini B."/>
            <person name="Muratet M."/>
            <person name="Nehls U."/>
            <person name="Niculita-Hirzel H."/>
            <person name="Oudot-Le Secq M.P."/>
            <person name="Peter M."/>
            <person name="Quesneville H."/>
            <person name="Rajashekar B."/>
            <person name="Reich M."/>
            <person name="Rouhier N."/>
            <person name="Schmutz J."/>
            <person name="Yin T."/>
            <person name="Chalot M."/>
            <person name="Henrissat B."/>
            <person name="Kuees U."/>
            <person name="Lucas S."/>
            <person name="Van de Peer Y."/>
            <person name="Podila G.K."/>
            <person name="Polle A."/>
            <person name="Pukkila P.J."/>
            <person name="Richardson P.M."/>
            <person name="Rouze P."/>
            <person name="Sanders I.R."/>
            <person name="Stajich J.E."/>
            <person name="Tunlid A."/>
            <person name="Tuskan G."/>
            <person name="Grigoriev I.V."/>
        </authorList>
    </citation>
    <scope>NUCLEOTIDE SEQUENCE [LARGE SCALE GENOMIC DNA]</scope>
    <source>
        <strain evidence="3">S238N-H82 / ATCC MYA-4686</strain>
    </source>
</reference>
<dbReference type="Proteomes" id="UP000001194">
    <property type="component" value="Unassembled WGS sequence"/>
</dbReference>
<dbReference type="EMBL" id="DS547155">
    <property type="protein sequence ID" value="EDR00021.1"/>
    <property type="molecule type" value="Genomic_DNA"/>
</dbReference>
<evidence type="ECO:0000313" key="3">
    <source>
        <dbReference type="Proteomes" id="UP000001194"/>
    </source>
</evidence>
<dbReference type="InParanoid" id="B0DZH5"/>
<protein>
    <submittedName>
        <fullName evidence="2">Predicted protein</fullName>
    </submittedName>
</protein>
<dbReference type="RefSeq" id="XP_001889330.1">
    <property type="nucleotide sequence ID" value="XM_001889295.1"/>
</dbReference>
<gene>
    <name evidence="2" type="ORF">LACBIDRAFT_314932</name>
</gene>
<dbReference type="GeneID" id="6084959"/>
<organism evidence="3">
    <name type="scientific">Laccaria bicolor (strain S238N-H82 / ATCC MYA-4686)</name>
    <name type="common">Bicoloured deceiver</name>
    <name type="synonym">Laccaria laccata var. bicolor</name>
    <dbReference type="NCBI Taxonomy" id="486041"/>
    <lineage>
        <taxon>Eukaryota</taxon>
        <taxon>Fungi</taxon>
        <taxon>Dikarya</taxon>
        <taxon>Basidiomycota</taxon>
        <taxon>Agaricomycotina</taxon>
        <taxon>Agaricomycetes</taxon>
        <taxon>Agaricomycetidae</taxon>
        <taxon>Agaricales</taxon>
        <taxon>Agaricineae</taxon>
        <taxon>Hydnangiaceae</taxon>
        <taxon>Laccaria</taxon>
    </lineage>
</organism>
<dbReference type="HOGENOM" id="CLU_1496478_0_0_1"/>
<sequence length="180" mass="19546">MTEVPHKATLPHGTPEVLRMAEVPCTAKVPNANISLMAEVPRMAEVPPAAKLLNAKEVPHMPEVPNVLNATEAPPINKVPAITRGAKGRKMDGNNGKQNDVNVENKGQGQKRLRELDDKESKAIDRPEPRSSKKVKANEPSPKSKPRPVGRSTRTADPVNIAGPSMAVTRSKAKLRKSRR</sequence>
<feature type="region of interest" description="Disordered" evidence="1">
    <location>
        <begin position="72"/>
        <end position="180"/>
    </location>
</feature>
<keyword evidence="3" id="KW-1185">Reference proteome</keyword>
<feature type="compositionally biased region" description="Basic and acidic residues" evidence="1">
    <location>
        <begin position="112"/>
        <end position="131"/>
    </location>
</feature>
<name>B0DZH5_LACBS</name>
<dbReference type="KEGG" id="lbc:LACBIDRAFT_314932"/>
<evidence type="ECO:0000313" key="2">
    <source>
        <dbReference type="EMBL" id="EDR00021.1"/>
    </source>
</evidence>
<feature type="compositionally biased region" description="Basic residues" evidence="1">
    <location>
        <begin position="171"/>
        <end position="180"/>
    </location>
</feature>
<proteinExistence type="predicted"/>
<dbReference type="AlphaFoldDB" id="B0DZH5"/>
<evidence type="ECO:0000256" key="1">
    <source>
        <dbReference type="SAM" id="MobiDB-lite"/>
    </source>
</evidence>
<feature type="compositionally biased region" description="Polar residues" evidence="1">
    <location>
        <begin position="95"/>
        <end position="108"/>
    </location>
</feature>
<accession>B0DZH5</accession>